<sequence>MTPPILPVPTDRNTFKVLENLDGQGIIPTSCGAKPNIEIQGGALLLGNIFTPPDLVAPSCRMSDGLVESKGNRDPCPKPPDTNSLLVGRSLRAIITRGLKNIPSPQ</sequence>
<dbReference type="EMBL" id="BSYO01000029">
    <property type="protein sequence ID" value="GMH25301.1"/>
    <property type="molecule type" value="Genomic_DNA"/>
</dbReference>
<proteinExistence type="predicted"/>
<name>A0AAD3T9Z1_NEPGR</name>
<protein>
    <submittedName>
        <fullName evidence="1">Uncharacterized protein</fullName>
    </submittedName>
</protein>
<evidence type="ECO:0000313" key="2">
    <source>
        <dbReference type="Proteomes" id="UP001279734"/>
    </source>
</evidence>
<accession>A0AAD3T9Z1</accession>
<reference evidence="1" key="1">
    <citation type="submission" date="2023-05" db="EMBL/GenBank/DDBJ databases">
        <title>Nepenthes gracilis genome sequencing.</title>
        <authorList>
            <person name="Fukushima K."/>
        </authorList>
    </citation>
    <scope>NUCLEOTIDE SEQUENCE</scope>
    <source>
        <strain evidence="1">SING2019-196</strain>
    </source>
</reference>
<evidence type="ECO:0000313" key="1">
    <source>
        <dbReference type="EMBL" id="GMH25301.1"/>
    </source>
</evidence>
<keyword evidence="2" id="KW-1185">Reference proteome</keyword>
<dbReference type="AlphaFoldDB" id="A0AAD3T9Z1"/>
<comment type="caution">
    <text evidence="1">The sequence shown here is derived from an EMBL/GenBank/DDBJ whole genome shotgun (WGS) entry which is preliminary data.</text>
</comment>
<dbReference type="Proteomes" id="UP001279734">
    <property type="component" value="Unassembled WGS sequence"/>
</dbReference>
<organism evidence="1 2">
    <name type="scientific">Nepenthes gracilis</name>
    <name type="common">Slender pitcher plant</name>
    <dbReference type="NCBI Taxonomy" id="150966"/>
    <lineage>
        <taxon>Eukaryota</taxon>
        <taxon>Viridiplantae</taxon>
        <taxon>Streptophyta</taxon>
        <taxon>Embryophyta</taxon>
        <taxon>Tracheophyta</taxon>
        <taxon>Spermatophyta</taxon>
        <taxon>Magnoliopsida</taxon>
        <taxon>eudicotyledons</taxon>
        <taxon>Gunneridae</taxon>
        <taxon>Pentapetalae</taxon>
        <taxon>Caryophyllales</taxon>
        <taxon>Nepenthaceae</taxon>
        <taxon>Nepenthes</taxon>
    </lineage>
</organism>
<gene>
    <name evidence="1" type="ORF">Nepgr_027144</name>
</gene>